<evidence type="ECO:0000256" key="1">
    <source>
        <dbReference type="SAM" id="Phobius"/>
    </source>
</evidence>
<evidence type="ECO:0008006" key="4">
    <source>
        <dbReference type="Google" id="ProtNLM"/>
    </source>
</evidence>
<dbReference type="EMBL" id="CP002408">
    <property type="protein sequence ID" value="AFU58938.1"/>
    <property type="molecule type" value="Genomic_DNA"/>
</dbReference>
<proteinExistence type="predicted"/>
<dbReference type="OrthoDB" id="378350at2157"/>
<keyword evidence="1" id="KW-0472">Membrane</keyword>
<keyword evidence="1" id="KW-1133">Transmembrane helix</keyword>
<dbReference type="BioCyc" id="CNIT1237085:G1324-2004-MONOMER"/>
<dbReference type="GeneID" id="13795869"/>
<dbReference type="RefSeq" id="WP_015019473.1">
    <property type="nucleotide sequence ID" value="NC_018719.1"/>
</dbReference>
<evidence type="ECO:0000313" key="2">
    <source>
        <dbReference type="EMBL" id="AFU58938.1"/>
    </source>
</evidence>
<keyword evidence="1" id="KW-0812">Transmembrane</keyword>
<evidence type="ECO:0000313" key="3">
    <source>
        <dbReference type="Proteomes" id="UP000008037"/>
    </source>
</evidence>
<accession>K0IIP5</accession>
<dbReference type="Proteomes" id="UP000008037">
    <property type="component" value="Chromosome"/>
</dbReference>
<gene>
    <name evidence="2" type="ordered locus">Ngar_c20060</name>
</gene>
<reference evidence="2 3" key="1">
    <citation type="journal article" date="2012" name="Environ. Microbiol.">
        <title>The genome of the ammonia-oxidizing Candidatus Nitrososphaera gargensis: insights into metabolic versatility and environmental adaptations.</title>
        <authorList>
            <person name="Spang A."/>
            <person name="Poehlein A."/>
            <person name="Offre P."/>
            <person name="Zumbragel S."/>
            <person name="Haider S."/>
            <person name="Rychlik N."/>
            <person name="Nowka B."/>
            <person name="Schmeisser C."/>
            <person name="Lebedeva E.V."/>
            <person name="Rattei T."/>
            <person name="Bohm C."/>
            <person name="Schmid M."/>
            <person name="Galushko A."/>
            <person name="Hatzenpichler R."/>
            <person name="Weinmaier T."/>
            <person name="Daniel R."/>
            <person name="Schleper C."/>
            <person name="Spieck E."/>
            <person name="Streit W."/>
            <person name="Wagner M."/>
        </authorList>
    </citation>
    <scope>NUCLEOTIDE SEQUENCE [LARGE SCALE GENOMIC DNA]</scope>
    <source>
        <strain evidence="3">Ga9.2</strain>
    </source>
</reference>
<feature type="transmembrane region" description="Helical" evidence="1">
    <location>
        <begin position="7"/>
        <end position="25"/>
    </location>
</feature>
<sequence length="152" mass="16673">MKRIKGLIIVPLAGIGITILVIAFISNLPKPPKPLDYDPTRISDIISEGDAERAARNAVDESYQMNGYEKGAVRGGALGTTELIYVSKDGNSFAVDKNDGTLGESTFFVVDNIQRDHYYWKVILNLGNTTKPEYDFKIDAHTGIVLQLGVID</sequence>
<dbReference type="AlphaFoldDB" id="K0IIP5"/>
<name>K0IIP5_NITGG</name>
<dbReference type="HOGENOM" id="CLU_1718272_0_0_2"/>
<protein>
    <recommendedName>
        <fullName evidence="4">PepSY domain-containing protein</fullName>
    </recommendedName>
</protein>
<dbReference type="KEGG" id="nga:Ngar_c20060"/>
<dbReference type="InParanoid" id="K0IIP5"/>
<organism evidence="2 3">
    <name type="scientific">Nitrososphaera gargensis (strain Ga9.2)</name>
    <dbReference type="NCBI Taxonomy" id="1237085"/>
    <lineage>
        <taxon>Archaea</taxon>
        <taxon>Nitrososphaerota</taxon>
        <taxon>Nitrososphaeria</taxon>
        <taxon>Nitrososphaerales</taxon>
        <taxon>Nitrososphaeraceae</taxon>
        <taxon>Nitrososphaera</taxon>
    </lineage>
</organism>
<keyword evidence="3" id="KW-1185">Reference proteome</keyword>